<dbReference type="Pfam" id="PF00176">
    <property type="entry name" value="SNF2-rel_dom"/>
    <property type="match status" value="1"/>
</dbReference>
<dbReference type="EMBL" id="BEGY01000002">
    <property type="protein sequence ID" value="GAX73187.1"/>
    <property type="molecule type" value="Genomic_DNA"/>
</dbReference>
<evidence type="ECO:0000313" key="3">
    <source>
        <dbReference type="EMBL" id="GAX73187.1"/>
    </source>
</evidence>
<dbReference type="OrthoDB" id="547489at2759"/>
<feature type="domain" description="SNF2 N-terminal" evidence="2">
    <location>
        <begin position="102"/>
        <end position="232"/>
    </location>
</feature>
<dbReference type="InterPro" id="IPR000330">
    <property type="entry name" value="SNF2_N"/>
</dbReference>
<comment type="caution">
    <text evidence="3">The sequence shown here is derived from an EMBL/GenBank/DDBJ whole genome shotgun (WGS) entry which is preliminary data.</text>
</comment>
<evidence type="ECO:0000313" key="4">
    <source>
        <dbReference type="Proteomes" id="UP000232323"/>
    </source>
</evidence>
<dbReference type="PANTHER" id="PTHR10799">
    <property type="entry name" value="SNF2/RAD54 HELICASE FAMILY"/>
    <property type="match status" value="1"/>
</dbReference>
<accession>A0A250WQR8</accession>
<organism evidence="3 4">
    <name type="scientific">Chlamydomonas eustigma</name>
    <dbReference type="NCBI Taxonomy" id="1157962"/>
    <lineage>
        <taxon>Eukaryota</taxon>
        <taxon>Viridiplantae</taxon>
        <taxon>Chlorophyta</taxon>
        <taxon>core chlorophytes</taxon>
        <taxon>Chlorophyceae</taxon>
        <taxon>CS clade</taxon>
        <taxon>Chlamydomonadales</taxon>
        <taxon>Chlamydomonadaceae</taxon>
        <taxon>Chlamydomonas</taxon>
    </lineage>
</organism>
<sequence>MQCSGRDMRQIKQNMVEILNQTCDAVNTLLSGFGLPSDSNQAQKLSRAPSSCLNSAIEQRKRKRNSPHIWPPEHSFSATHLPAPRTPTQDLLPSLTGELRSHQLEGVKWLWHMYKSGLNSIMSDELLKDRQVQVVGFLALLKTKGIGGPFLIVAPSTALSSWSAELHRLLPQGLLVHMYAIDSGSRDMLPLICCSQGRQEEPLTRVVLMSCKAFEAEAPSLCQFHFKSIIIDTSSTRSSPNLLDCAHKMPGIPALVLVTSAHPAEHPDQGLDDVLLLSKFLFSGTWHQIHDAIIELLGYCSNQEQRAMTTSYQQNMQMAGPNPDHGQQHEMSRLPAQQRESNAAALFIADLRRETTHRLQSIIDRFVLMRTAEEVDLMQPRRDTAINLYDYFSGTG</sequence>
<dbReference type="GO" id="GO:0005524">
    <property type="term" value="F:ATP binding"/>
    <property type="evidence" value="ECO:0007669"/>
    <property type="project" value="InterPro"/>
</dbReference>
<protein>
    <recommendedName>
        <fullName evidence="2">SNF2 N-terminal domain-containing protein</fullName>
    </recommendedName>
</protein>
<dbReference type="Proteomes" id="UP000232323">
    <property type="component" value="Unassembled WGS sequence"/>
</dbReference>
<evidence type="ECO:0000259" key="2">
    <source>
        <dbReference type="Pfam" id="PF00176"/>
    </source>
</evidence>
<dbReference type="InterPro" id="IPR027417">
    <property type="entry name" value="P-loop_NTPase"/>
</dbReference>
<feature type="region of interest" description="Disordered" evidence="1">
    <location>
        <begin position="60"/>
        <end position="91"/>
    </location>
</feature>
<dbReference type="STRING" id="1157962.A0A250WQR8"/>
<dbReference type="SUPFAM" id="SSF52540">
    <property type="entry name" value="P-loop containing nucleoside triphosphate hydrolases"/>
    <property type="match status" value="1"/>
</dbReference>
<dbReference type="Gene3D" id="3.40.50.10810">
    <property type="entry name" value="Tandem AAA-ATPase domain"/>
    <property type="match status" value="1"/>
</dbReference>
<dbReference type="AlphaFoldDB" id="A0A250WQR8"/>
<gene>
    <name evidence="3" type="ORF">CEUSTIGMA_g640.t1</name>
</gene>
<evidence type="ECO:0000256" key="1">
    <source>
        <dbReference type="SAM" id="MobiDB-lite"/>
    </source>
</evidence>
<dbReference type="InterPro" id="IPR038718">
    <property type="entry name" value="SNF2-like_sf"/>
</dbReference>
<proteinExistence type="predicted"/>
<reference evidence="3 4" key="1">
    <citation type="submission" date="2017-08" db="EMBL/GenBank/DDBJ databases">
        <title>Acidophilic green algal genome provides insights into adaptation to an acidic environment.</title>
        <authorList>
            <person name="Hirooka S."/>
            <person name="Hirose Y."/>
            <person name="Kanesaki Y."/>
            <person name="Higuchi S."/>
            <person name="Fujiwara T."/>
            <person name="Onuma R."/>
            <person name="Era A."/>
            <person name="Ohbayashi R."/>
            <person name="Uzuka A."/>
            <person name="Nozaki H."/>
            <person name="Yoshikawa H."/>
            <person name="Miyagishima S.Y."/>
        </authorList>
    </citation>
    <scope>NUCLEOTIDE SEQUENCE [LARGE SCALE GENOMIC DNA]</scope>
    <source>
        <strain evidence="3 4">NIES-2499</strain>
    </source>
</reference>
<keyword evidence="4" id="KW-1185">Reference proteome</keyword>
<name>A0A250WQR8_9CHLO</name>